<reference evidence="7 8" key="1">
    <citation type="submission" date="2022-07" db="EMBL/GenBank/DDBJ databases">
        <authorList>
            <person name="Li W.-J."/>
            <person name="Deng Q.-Q."/>
        </authorList>
    </citation>
    <scope>NUCLEOTIDE SEQUENCE [LARGE SCALE GENOMIC DNA]</scope>
    <source>
        <strain evidence="7 8">SYSU M60028</strain>
    </source>
</reference>
<evidence type="ECO:0000256" key="2">
    <source>
        <dbReference type="ARBA" id="ARBA00010790"/>
    </source>
</evidence>
<evidence type="ECO:0000256" key="1">
    <source>
        <dbReference type="ARBA" id="ARBA00001974"/>
    </source>
</evidence>
<dbReference type="Gene3D" id="3.50.50.60">
    <property type="entry name" value="FAD/NAD(P)-binding domain"/>
    <property type="match status" value="2"/>
</dbReference>
<gene>
    <name evidence="7" type="ORF">NK718_21665</name>
</gene>
<keyword evidence="4" id="KW-0274">FAD</keyword>
<dbReference type="PANTHER" id="PTHR11552:SF147">
    <property type="entry name" value="CHOLINE DEHYDROGENASE, MITOCHONDRIAL"/>
    <property type="match status" value="1"/>
</dbReference>
<dbReference type="SUPFAM" id="SSF51905">
    <property type="entry name" value="FAD/NAD(P)-binding domain"/>
    <property type="match status" value="1"/>
</dbReference>
<evidence type="ECO:0000256" key="4">
    <source>
        <dbReference type="ARBA" id="ARBA00022827"/>
    </source>
</evidence>
<dbReference type="Proteomes" id="UP001205890">
    <property type="component" value="Unassembled WGS sequence"/>
</dbReference>
<comment type="caution">
    <text evidence="7">The sequence shown here is derived from an EMBL/GenBank/DDBJ whole genome shotgun (WGS) entry which is preliminary data.</text>
</comment>
<evidence type="ECO:0000259" key="5">
    <source>
        <dbReference type="Pfam" id="PF00732"/>
    </source>
</evidence>
<keyword evidence="3" id="KW-0285">Flavoprotein</keyword>
<dbReference type="InterPro" id="IPR036188">
    <property type="entry name" value="FAD/NAD-bd_sf"/>
</dbReference>
<evidence type="ECO:0000313" key="8">
    <source>
        <dbReference type="Proteomes" id="UP001205890"/>
    </source>
</evidence>
<accession>A0ABT1LI04</accession>
<dbReference type="PIRSF" id="PIRSF000137">
    <property type="entry name" value="Alcohol_oxidase"/>
    <property type="match status" value="1"/>
</dbReference>
<evidence type="ECO:0000259" key="6">
    <source>
        <dbReference type="Pfam" id="PF05199"/>
    </source>
</evidence>
<feature type="domain" description="Glucose-methanol-choline oxidoreductase N-terminal" evidence="5">
    <location>
        <begin position="5"/>
        <end position="301"/>
    </location>
</feature>
<dbReference type="Gene3D" id="3.30.410.40">
    <property type="match status" value="2"/>
</dbReference>
<dbReference type="PANTHER" id="PTHR11552">
    <property type="entry name" value="GLUCOSE-METHANOL-CHOLINE GMC OXIDOREDUCTASE"/>
    <property type="match status" value="1"/>
</dbReference>
<name>A0ABT1LI04_9HYPH</name>
<dbReference type="InterPro" id="IPR012132">
    <property type="entry name" value="GMC_OxRdtase"/>
</dbReference>
<dbReference type="InterPro" id="IPR007867">
    <property type="entry name" value="GMC_OxRtase_C"/>
</dbReference>
<organism evidence="7 8">
    <name type="scientific">Alsobacter ponti</name>
    <dbReference type="NCBI Taxonomy" id="2962936"/>
    <lineage>
        <taxon>Bacteria</taxon>
        <taxon>Pseudomonadati</taxon>
        <taxon>Pseudomonadota</taxon>
        <taxon>Alphaproteobacteria</taxon>
        <taxon>Hyphomicrobiales</taxon>
        <taxon>Alsobacteraceae</taxon>
        <taxon>Alsobacter</taxon>
    </lineage>
</organism>
<evidence type="ECO:0000256" key="3">
    <source>
        <dbReference type="ARBA" id="ARBA00022630"/>
    </source>
</evidence>
<dbReference type="EMBL" id="JANCLU010000040">
    <property type="protein sequence ID" value="MCP8941137.1"/>
    <property type="molecule type" value="Genomic_DNA"/>
</dbReference>
<dbReference type="SUPFAM" id="SSF54373">
    <property type="entry name" value="FAD-linked reductases, C-terminal domain"/>
    <property type="match status" value="1"/>
</dbReference>
<sequence>MRIWDYIIVGGGSAGCVLANRLSASSANRVLLLEAGEDHPPGTEPDEIKDVYPYRASFNPKYQWPGLKVYFEPVPHNDFDRPPLCSYGQARIMGGGSSINGELANRGTPDDYDEWASLGARGWDWTSVIAYFRRLESDLDFHGPLHGDDGPITISRVPPEQWPGFTRAAAEAFSSAGYRNIEDQNACFEDGWFPMALSTNRRQRVSAAMGYLDATTRLRSNLEIRPRATVTSLVMEGARAIGVEVNGEVVRGREIVLAAGALRSPALLLRAGIGPASDLRRVGIEVLCDLPGVGANLQEHPSLAMSAWIKPGFRMGETPRRHVQMALRYTSDESGRPANDMFTVVVAKSAWHPIGRRLGSLFTWINKPYSQGWVRLVSPDARVDPEIAFQLLSDERDLARMKAAFKRMAAFFTAPELQAAARDPFPVRHGAMAAMVGAITWRNWLLTIGPALLMDGPQGLRRMVVDRFLAPGYRLGAVLADDQLLEAAVRKFTIGGWHASGTCRMGHSSDRGAVVDASSGRVIGVEGLSVVDASVMPTVPRANTNLPTIMIAEKMSDAIMSRNSS</sequence>
<protein>
    <submittedName>
        <fullName evidence="7">GMC family oxidoreductase N-terminal domain-containing protein</fullName>
    </submittedName>
</protein>
<dbReference type="PROSITE" id="PS51257">
    <property type="entry name" value="PROKAR_LIPOPROTEIN"/>
    <property type="match status" value="1"/>
</dbReference>
<proteinExistence type="inferred from homology"/>
<comment type="cofactor">
    <cofactor evidence="1">
        <name>FAD</name>
        <dbReference type="ChEBI" id="CHEBI:57692"/>
    </cofactor>
</comment>
<feature type="domain" description="Glucose-methanol-choline oxidoreductase C-terminal" evidence="6">
    <location>
        <begin position="368"/>
        <end position="552"/>
    </location>
</feature>
<dbReference type="InterPro" id="IPR000172">
    <property type="entry name" value="GMC_OxRdtase_N"/>
</dbReference>
<dbReference type="Pfam" id="PF05199">
    <property type="entry name" value="GMC_oxred_C"/>
    <property type="match status" value="1"/>
</dbReference>
<dbReference type="Pfam" id="PF00732">
    <property type="entry name" value="GMC_oxred_N"/>
    <property type="match status" value="1"/>
</dbReference>
<evidence type="ECO:0000313" key="7">
    <source>
        <dbReference type="EMBL" id="MCP8941137.1"/>
    </source>
</evidence>
<comment type="similarity">
    <text evidence="2">Belongs to the GMC oxidoreductase family.</text>
</comment>
<keyword evidence="8" id="KW-1185">Reference proteome</keyword>